<dbReference type="GO" id="GO:0004134">
    <property type="term" value="F:4-alpha-glucanotransferase activity"/>
    <property type="evidence" value="ECO:0007669"/>
    <property type="project" value="InterPro"/>
</dbReference>
<dbReference type="InterPro" id="IPR017853">
    <property type="entry name" value="GH"/>
</dbReference>
<dbReference type="InterPro" id="IPR032792">
    <property type="entry name" value="AGL_glucanoTrfase"/>
</dbReference>
<dbReference type="InterPro" id="IPR032788">
    <property type="entry name" value="AGL_central"/>
</dbReference>
<dbReference type="Pfam" id="PF14702">
    <property type="entry name" value="hGDE_central"/>
    <property type="match status" value="1"/>
</dbReference>
<dbReference type="EMBL" id="GGYP01005025">
    <property type="protein sequence ID" value="MDE49796.1"/>
    <property type="molecule type" value="Transcribed_RNA"/>
</dbReference>
<dbReference type="PANTHER" id="PTHR10569">
    <property type="entry name" value="GLYCOGEN DEBRANCHING ENZYME"/>
    <property type="match status" value="1"/>
</dbReference>
<name>A0A6G1SGX7_9ACAR</name>
<feature type="domain" description="Glycogen debranching enzyme glucanotransferase" evidence="2">
    <location>
        <begin position="328"/>
        <end position="513"/>
    </location>
</feature>
<accession>A0A6G1SGX7</accession>
<dbReference type="SUPFAM" id="SSF51445">
    <property type="entry name" value="(Trans)glycosidases"/>
    <property type="match status" value="1"/>
</dbReference>
<reference evidence="4" key="1">
    <citation type="submission" date="2018-10" db="EMBL/GenBank/DDBJ databases">
        <title>Transcriptome assembly of Aceria tosichella (Wheat curl mite) Type 2.</title>
        <authorList>
            <person name="Scully E.D."/>
            <person name="Geib S.M."/>
            <person name="Palmer N.A."/>
            <person name="Gupta A.K."/>
            <person name="Sarath G."/>
            <person name="Tatineni S."/>
        </authorList>
    </citation>
    <scope>NUCLEOTIDE SEQUENCE</scope>
    <source>
        <strain evidence="4">LincolnNE</strain>
    </source>
</reference>
<dbReference type="Gene3D" id="3.20.20.80">
    <property type="entry name" value="Glycosidases"/>
    <property type="match status" value="2"/>
</dbReference>
<evidence type="ECO:0000259" key="2">
    <source>
        <dbReference type="Pfam" id="PF14701"/>
    </source>
</evidence>
<dbReference type="GO" id="GO:0004135">
    <property type="term" value="F:amylo-alpha-1,6-glucosidase activity"/>
    <property type="evidence" value="ECO:0007669"/>
    <property type="project" value="InterPro"/>
</dbReference>
<organism evidence="4">
    <name type="scientific">Aceria tosichella</name>
    <name type="common">wheat curl mite</name>
    <dbReference type="NCBI Taxonomy" id="561515"/>
    <lineage>
        <taxon>Eukaryota</taxon>
        <taxon>Metazoa</taxon>
        <taxon>Ecdysozoa</taxon>
        <taxon>Arthropoda</taxon>
        <taxon>Chelicerata</taxon>
        <taxon>Arachnida</taxon>
        <taxon>Acari</taxon>
        <taxon>Acariformes</taxon>
        <taxon>Trombidiformes</taxon>
        <taxon>Prostigmata</taxon>
        <taxon>Eupodina</taxon>
        <taxon>Eriophyoidea</taxon>
        <taxon>Eriophyidae</taxon>
        <taxon>Eriophyinae</taxon>
        <taxon>Aceriini</taxon>
        <taxon>Aceria</taxon>
    </lineage>
</organism>
<feature type="domain" description="Glycogen debranching enzyme glucanotransferase" evidence="2">
    <location>
        <begin position="112"/>
        <end position="306"/>
    </location>
</feature>
<gene>
    <name evidence="4" type="primary">AGL</name>
    <name evidence="4" type="ORF">g.16871</name>
</gene>
<dbReference type="InterPro" id="IPR008928">
    <property type="entry name" value="6-hairpin_glycosidase_sf"/>
</dbReference>
<evidence type="ECO:0000259" key="1">
    <source>
        <dbReference type="Pfam" id="PF06202"/>
    </source>
</evidence>
<feature type="domain" description="Glycogen debranching enzyme central" evidence="3">
    <location>
        <begin position="649"/>
        <end position="893"/>
    </location>
</feature>
<dbReference type="InterPro" id="IPR032790">
    <property type="entry name" value="GDE_C"/>
</dbReference>
<protein>
    <submittedName>
        <fullName evidence="4">Glycogen debranching enzyme</fullName>
    </submittedName>
</protein>
<sequence length="1448" mass="164268">MNKYIIINSGENLEDNLFIVAKRTTLTLRPGPRFQALNVTVRTNYPLKKGAKFSRQQYHEVPILTDHQDSISSSFNWHSSLKLEISGTFHFKCYSNDEVIWRAYILVDPEIKVPIDKIRCQTVLSKNLGPFKEWRKRLSLAKDLKYNMVHFTPVQELGGSNSAYALRNQHKVNPTFKASLDDIKKEVDYMDKKLCILSITDVVLNHTADDSGWIKEHPESAYNMVNSPYLRPAFLLDSAFIWLTQDMISGALAKTDNLTAEINTETEVNTIRVLLKTYYVPALKIHEFFSVDVKATLDKFSSLNRSSSLVLNNDLHERFGARVVSIPTSVKTQAELKDLLDKENLRVKNEMKVLLDGAIENAINAIKYERLNPAGPYYGKPITADMPLVAPYFSHSPLDEFKINREEKLMMSSGQQFMAHNGWVMGATGMENFAGPQSQVYLKRELIAWGDCIKLRYGDGPKDAPYLWDFMRKYVESQAKVFHGLRIDNCHSTPLHVAEYMIDAARIIRPDIYIMAELFTSSEATDNIFVNRLGITALIRESMSAHNSRELGRLMYRFGGTPVGAFYHHGEEHLRPSVAHAIFYDQTHDNESPIVARSAHDVPATTAIISMANCATGSTRGYDELVPHHINVVSETRLYPTEIDIENSGIMPLRRLLNDQLQRKLADGFSEIFVDQVNDDVIAITRHNPVDGRSIVLVARTCFTKELRGCLIRPISIQGKVARVLFEAQAYGDPDKYLPDDKFINGLSSFRTKIFNANAEPNTCKLAKVVELEEDRAEIQFNEFQFLPSSVIAVEICLTQRQVEALKVINEWRFDAESFDLTLSDVNYILFRCANEDGLEPYELPNFTKFTYAGLYGLMYYLDKVRDNQDQAHPLAMNLREGPWLGEYIVRRLVSRPSAKALGEHLELALKQVDLLPRGMVPKYFDIILTQTYKSLLEFTYSRMSVFVSKGPKLVKLLAMSSVALVGECKSAPMPEVETKLPYVPSIAAGLPHFASGFMRNWGRDTFIALRGLLLITGRFSEAKAIILSYGRTLKNGLIPNLLDGGNNSRYNCRDAIWWWLYSIREYTKFAPNGNEILRCKVKRIHKPAISLPQRKKSQVQQANGLGDTCTQQLVDLIQESLECHFRGMEFVEERAGKQLDEHMQEKGFTVTFGVDRETGFVYGGNRYNCGTWMDKMGSSEKAKTKGLPASPRDGSAVEIVGLCKAVVSWLDELYKNNRIYPYDGVESLYDNTITLKWSWKKWNTMIQANFEKHFYIPMANEGENSVPDPNPKCIFRRGIYKDTVGASLEWQDYQLRPNFLVAMVVAPEMFNASHAKLALEQVKQHLCGPLGMKTLDPADWAYNGDYDNDNDTSDAKLAHGYNYHQGPEWLWPTGFYIRASSKFVGASERSHHLKILSNFYTQLVGTPWLGLPELTNTNGHFCPGSCPIQAWSLGTALEALFESSRSN</sequence>
<dbReference type="InterPro" id="IPR010401">
    <property type="entry name" value="AGL/Gdb1"/>
</dbReference>
<dbReference type="GO" id="GO:0005980">
    <property type="term" value="P:glycogen catabolic process"/>
    <property type="evidence" value="ECO:0007669"/>
    <property type="project" value="InterPro"/>
</dbReference>
<feature type="domain" description="Glycogen debranching enzyme C-terminal" evidence="1">
    <location>
        <begin position="981"/>
        <end position="1438"/>
    </location>
</feature>
<evidence type="ECO:0000313" key="4">
    <source>
        <dbReference type="EMBL" id="MDE49796.1"/>
    </source>
</evidence>
<evidence type="ECO:0000259" key="3">
    <source>
        <dbReference type="Pfam" id="PF14702"/>
    </source>
</evidence>
<dbReference type="Pfam" id="PF06202">
    <property type="entry name" value="GDE_C"/>
    <property type="match status" value="1"/>
</dbReference>
<dbReference type="Pfam" id="PF14701">
    <property type="entry name" value="hDGE_amylase"/>
    <property type="match status" value="2"/>
</dbReference>
<dbReference type="SUPFAM" id="SSF48208">
    <property type="entry name" value="Six-hairpin glycosidases"/>
    <property type="match status" value="1"/>
</dbReference>
<proteinExistence type="predicted"/>
<dbReference type="PANTHER" id="PTHR10569:SF2">
    <property type="entry name" value="GLYCOGEN DEBRANCHING ENZYME"/>
    <property type="match status" value="1"/>
</dbReference>